<keyword evidence="2" id="KW-1185">Reference proteome</keyword>
<evidence type="ECO:0000313" key="2">
    <source>
        <dbReference type="Proteomes" id="UP001281410"/>
    </source>
</evidence>
<gene>
    <name evidence="1" type="ORF">Dsin_021962</name>
</gene>
<dbReference type="Proteomes" id="UP001281410">
    <property type="component" value="Unassembled WGS sequence"/>
</dbReference>
<dbReference type="AlphaFoldDB" id="A0AAE0A1L6"/>
<reference evidence="1" key="1">
    <citation type="journal article" date="2023" name="Plant J.">
        <title>Genome sequences and population genomics provide insights into the demographic history, inbreeding, and mutation load of two 'living fossil' tree species of Dipteronia.</title>
        <authorList>
            <person name="Feng Y."/>
            <person name="Comes H.P."/>
            <person name="Chen J."/>
            <person name="Zhu S."/>
            <person name="Lu R."/>
            <person name="Zhang X."/>
            <person name="Li P."/>
            <person name="Qiu J."/>
            <person name="Olsen K.M."/>
            <person name="Qiu Y."/>
        </authorList>
    </citation>
    <scope>NUCLEOTIDE SEQUENCE</scope>
    <source>
        <strain evidence="1">NBL</strain>
    </source>
</reference>
<proteinExistence type="predicted"/>
<dbReference type="InterPro" id="IPR028919">
    <property type="entry name" value="Viral_movement"/>
</dbReference>
<dbReference type="EMBL" id="JANJYJ010000007">
    <property type="protein sequence ID" value="KAK3198547.1"/>
    <property type="molecule type" value="Genomic_DNA"/>
</dbReference>
<dbReference type="InterPro" id="IPR053098">
    <property type="entry name" value="Petuviruses_polyprotein"/>
</dbReference>
<name>A0AAE0A1L6_9ROSI</name>
<protein>
    <submittedName>
        <fullName evidence="1">Uncharacterized protein</fullName>
    </submittedName>
</protein>
<sequence length="255" mass="27900">MLLRPPPVHLITSIYRIPLILMATSASSSASSSSSPIMDYPPELLSQIPSGQQPSLQQLQDFACSYLPIYLSEVKQQGSSTLILLPPSPASGSYTCLTDTTLISDFFGLPTSIMSGTPHMTTRPPTLGIYREGYSHLHIGAVQIILTLHGRKGLQVTAMIALLNTVFKDYEQAIIGICLSALHASSISLTYYLNFNIPLLDNNLHNCLKIQLLLMGIIMLPDSYMATLHHQIAYRLQDHALDLPIPGHSGDTIFI</sequence>
<dbReference type="Pfam" id="PF01107">
    <property type="entry name" value="MP"/>
    <property type="match status" value="1"/>
</dbReference>
<comment type="caution">
    <text evidence="1">The sequence shown here is derived from an EMBL/GenBank/DDBJ whole genome shotgun (WGS) entry which is preliminary data.</text>
</comment>
<dbReference type="PANTHER" id="PTHR48435:SF1">
    <property type="entry name" value="POLYPROTEIN"/>
    <property type="match status" value="1"/>
</dbReference>
<evidence type="ECO:0000313" key="1">
    <source>
        <dbReference type="EMBL" id="KAK3198547.1"/>
    </source>
</evidence>
<dbReference type="PANTHER" id="PTHR48435">
    <property type="entry name" value="POLYPROTEIN"/>
    <property type="match status" value="1"/>
</dbReference>
<organism evidence="1 2">
    <name type="scientific">Dipteronia sinensis</name>
    <dbReference type="NCBI Taxonomy" id="43782"/>
    <lineage>
        <taxon>Eukaryota</taxon>
        <taxon>Viridiplantae</taxon>
        <taxon>Streptophyta</taxon>
        <taxon>Embryophyta</taxon>
        <taxon>Tracheophyta</taxon>
        <taxon>Spermatophyta</taxon>
        <taxon>Magnoliopsida</taxon>
        <taxon>eudicotyledons</taxon>
        <taxon>Gunneridae</taxon>
        <taxon>Pentapetalae</taxon>
        <taxon>rosids</taxon>
        <taxon>malvids</taxon>
        <taxon>Sapindales</taxon>
        <taxon>Sapindaceae</taxon>
        <taxon>Hippocastanoideae</taxon>
        <taxon>Acereae</taxon>
        <taxon>Dipteronia</taxon>
    </lineage>
</organism>
<accession>A0AAE0A1L6</accession>